<dbReference type="Proteomes" id="UP000747399">
    <property type="component" value="Unassembled WGS sequence"/>
</dbReference>
<keyword evidence="2" id="KW-1185">Reference proteome</keyword>
<gene>
    <name evidence="1" type="ORF">Vafri_4098</name>
</gene>
<sequence length="145" mass="14989">MDANSRSAERIRSRRWPPSREARIMEAVRALRAALSLAAVAATPAGRVVVVPSSSPTPSPQSANIRAARPTANAASACCAGNPRVCCRSSRSAFTACFSASTWRRCRDACTTATPSACAYSAVPSAYTLVSSGAIKASPNPSCIA</sequence>
<evidence type="ECO:0000313" key="1">
    <source>
        <dbReference type="EMBL" id="GIL47227.1"/>
    </source>
</evidence>
<evidence type="ECO:0000313" key="2">
    <source>
        <dbReference type="Proteomes" id="UP000747399"/>
    </source>
</evidence>
<name>A0A8J4AUC5_9CHLO</name>
<protein>
    <submittedName>
        <fullName evidence="1">Uncharacterized protein</fullName>
    </submittedName>
</protein>
<organism evidence="1 2">
    <name type="scientific">Volvox africanus</name>
    <dbReference type="NCBI Taxonomy" id="51714"/>
    <lineage>
        <taxon>Eukaryota</taxon>
        <taxon>Viridiplantae</taxon>
        <taxon>Chlorophyta</taxon>
        <taxon>core chlorophytes</taxon>
        <taxon>Chlorophyceae</taxon>
        <taxon>CS clade</taxon>
        <taxon>Chlamydomonadales</taxon>
        <taxon>Volvocaceae</taxon>
        <taxon>Volvox</taxon>
    </lineage>
</organism>
<proteinExistence type="predicted"/>
<dbReference type="EMBL" id="BNCO01000004">
    <property type="protein sequence ID" value="GIL47227.1"/>
    <property type="molecule type" value="Genomic_DNA"/>
</dbReference>
<reference evidence="1" key="1">
    <citation type="journal article" date="2021" name="Proc. Natl. Acad. Sci. U.S.A.">
        <title>Three genomes in the algal genus Volvox reveal the fate of a haploid sex-determining region after a transition to homothallism.</title>
        <authorList>
            <person name="Yamamoto K."/>
            <person name="Hamaji T."/>
            <person name="Kawai-Toyooka H."/>
            <person name="Matsuzaki R."/>
            <person name="Takahashi F."/>
            <person name="Nishimura Y."/>
            <person name="Kawachi M."/>
            <person name="Noguchi H."/>
            <person name="Minakuchi Y."/>
            <person name="Umen J.G."/>
            <person name="Toyoda A."/>
            <person name="Nozaki H."/>
        </authorList>
    </citation>
    <scope>NUCLEOTIDE SEQUENCE</scope>
    <source>
        <strain evidence="1">NIES-3780</strain>
    </source>
</reference>
<comment type="caution">
    <text evidence="1">The sequence shown here is derived from an EMBL/GenBank/DDBJ whole genome shotgun (WGS) entry which is preliminary data.</text>
</comment>
<dbReference type="AlphaFoldDB" id="A0A8J4AUC5"/>
<accession>A0A8J4AUC5</accession>